<organism evidence="1 2">
    <name type="scientific">Mycena albidolilacea</name>
    <dbReference type="NCBI Taxonomy" id="1033008"/>
    <lineage>
        <taxon>Eukaryota</taxon>
        <taxon>Fungi</taxon>
        <taxon>Dikarya</taxon>
        <taxon>Basidiomycota</taxon>
        <taxon>Agaricomycotina</taxon>
        <taxon>Agaricomycetes</taxon>
        <taxon>Agaricomycetidae</taxon>
        <taxon>Agaricales</taxon>
        <taxon>Marasmiineae</taxon>
        <taxon>Mycenaceae</taxon>
        <taxon>Mycena</taxon>
    </lineage>
</organism>
<dbReference type="AlphaFoldDB" id="A0AAD7EGQ5"/>
<comment type="caution">
    <text evidence="1">The sequence shown here is derived from an EMBL/GenBank/DDBJ whole genome shotgun (WGS) entry which is preliminary data.</text>
</comment>
<proteinExistence type="predicted"/>
<protein>
    <submittedName>
        <fullName evidence="1">Uncharacterized protein</fullName>
    </submittedName>
</protein>
<keyword evidence="2" id="KW-1185">Reference proteome</keyword>
<reference evidence="1" key="1">
    <citation type="submission" date="2023-03" db="EMBL/GenBank/DDBJ databases">
        <title>Massive genome expansion in bonnet fungi (Mycena s.s.) driven by repeated elements and novel gene families across ecological guilds.</title>
        <authorList>
            <consortium name="Lawrence Berkeley National Laboratory"/>
            <person name="Harder C.B."/>
            <person name="Miyauchi S."/>
            <person name="Viragh M."/>
            <person name="Kuo A."/>
            <person name="Thoen E."/>
            <person name="Andreopoulos B."/>
            <person name="Lu D."/>
            <person name="Skrede I."/>
            <person name="Drula E."/>
            <person name="Henrissat B."/>
            <person name="Morin E."/>
            <person name="Kohler A."/>
            <person name="Barry K."/>
            <person name="LaButti K."/>
            <person name="Morin E."/>
            <person name="Salamov A."/>
            <person name="Lipzen A."/>
            <person name="Mereny Z."/>
            <person name="Hegedus B."/>
            <person name="Baldrian P."/>
            <person name="Stursova M."/>
            <person name="Weitz H."/>
            <person name="Taylor A."/>
            <person name="Grigoriev I.V."/>
            <person name="Nagy L.G."/>
            <person name="Martin F."/>
            <person name="Kauserud H."/>
        </authorList>
    </citation>
    <scope>NUCLEOTIDE SEQUENCE</scope>
    <source>
        <strain evidence="1">CBHHK002</strain>
    </source>
</reference>
<sequence length="466" mass="52408">MSAGLGQVLPSWLCHLIQPACCHRCGSEPFIYQPFCNIDGSVAVLGKQWLLHYHSVGERGTIKERGLELAFPDSPFQTSLTTLLGLAITIPIPHAEIPSTFTECLQVPWTRQLLGARRLYPELVEAAAALTPSLQNLDLRQPLKRLSDTFNQCLDHRGNRRNRHVVLEGRHNRCNPSEEHLDTILNFLRPDENSLEDLSLLADFLFCLSSFFVPPDAHDLSVMDKSEHYALLITLLFENLANRLVDTNHLTPMSQMQHYFDNEELRALLHQNSTWTSLAVVIVQAQMMHPPEYTHPMAAQYIALGDKISQRPDWNPMISGRASEGEPRRNFCAVLSRLWSPDEVESDQFGEEKALVMSFTLLANAWDRFDFSNSQAIQPTIRLIECTVLTEFCARLIDDNYNTISSPSPRFKAIIMPRLGDAVGQAGQTLNTVSTPKLKWSVDLALSHCVAGTPAQVMKINLACQK</sequence>
<name>A0AAD7EGQ5_9AGAR</name>
<gene>
    <name evidence="1" type="ORF">DFH08DRAFT_817602</name>
</gene>
<evidence type="ECO:0000313" key="2">
    <source>
        <dbReference type="Proteomes" id="UP001218218"/>
    </source>
</evidence>
<dbReference type="Proteomes" id="UP001218218">
    <property type="component" value="Unassembled WGS sequence"/>
</dbReference>
<evidence type="ECO:0000313" key="1">
    <source>
        <dbReference type="EMBL" id="KAJ7323566.1"/>
    </source>
</evidence>
<dbReference type="EMBL" id="JARIHO010000046">
    <property type="protein sequence ID" value="KAJ7323566.1"/>
    <property type="molecule type" value="Genomic_DNA"/>
</dbReference>
<accession>A0AAD7EGQ5</accession>